<dbReference type="InterPro" id="IPR036615">
    <property type="entry name" value="Mur_ligase_C_dom_sf"/>
</dbReference>
<dbReference type="InterPro" id="IPR036565">
    <property type="entry name" value="Mur-like_cat_sf"/>
</dbReference>
<feature type="domain" description="Mur ligase central" evidence="8">
    <location>
        <begin position="54"/>
        <end position="192"/>
    </location>
</feature>
<evidence type="ECO:0000256" key="3">
    <source>
        <dbReference type="ARBA" id="ARBA00022723"/>
    </source>
</evidence>
<evidence type="ECO:0000313" key="9">
    <source>
        <dbReference type="EMBL" id="MCY0966599.1"/>
    </source>
</evidence>
<dbReference type="PANTHER" id="PTHR11136">
    <property type="entry name" value="FOLYLPOLYGLUTAMATE SYNTHASE-RELATED"/>
    <property type="match status" value="1"/>
</dbReference>
<evidence type="ECO:0000313" key="10">
    <source>
        <dbReference type="Proteomes" id="UP001150830"/>
    </source>
</evidence>
<dbReference type="Pfam" id="PF08245">
    <property type="entry name" value="Mur_ligase_M"/>
    <property type="match status" value="1"/>
</dbReference>
<dbReference type="GO" id="GO:0046872">
    <property type="term" value="F:metal ion binding"/>
    <property type="evidence" value="ECO:0007669"/>
    <property type="project" value="UniProtKB-KW"/>
</dbReference>
<keyword evidence="3" id="KW-0479">Metal-binding</keyword>
<evidence type="ECO:0000256" key="4">
    <source>
        <dbReference type="ARBA" id="ARBA00022741"/>
    </source>
</evidence>
<accession>A0A9X3EFK9</accession>
<evidence type="ECO:0000256" key="7">
    <source>
        <dbReference type="PIRNR" id="PIRNR001563"/>
    </source>
</evidence>
<dbReference type="GO" id="GO:0008841">
    <property type="term" value="F:dihydrofolate synthase activity"/>
    <property type="evidence" value="ECO:0007669"/>
    <property type="project" value="TreeGrafter"/>
</dbReference>
<dbReference type="InterPro" id="IPR001645">
    <property type="entry name" value="Folylpolyglutamate_synth"/>
</dbReference>
<evidence type="ECO:0000256" key="5">
    <source>
        <dbReference type="ARBA" id="ARBA00022840"/>
    </source>
</evidence>
<evidence type="ECO:0000256" key="1">
    <source>
        <dbReference type="ARBA" id="ARBA00008276"/>
    </source>
</evidence>
<dbReference type="RefSeq" id="WP_283174802.1">
    <property type="nucleotide sequence ID" value="NZ_JAPNOA010000056.1"/>
</dbReference>
<keyword evidence="10" id="KW-1185">Reference proteome</keyword>
<dbReference type="SUPFAM" id="SSF53244">
    <property type="entry name" value="MurD-like peptide ligases, peptide-binding domain"/>
    <property type="match status" value="1"/>
</dbReference>
<dbReference type="AlphaFoldDB" id="A0A9X3EFK9"/>
<keyword evidence="6" id="KW-0460">Magnesium</keyword>
<dbReference type="Gene3D" id="3.90.190.20">
    <property type="entry name" value="Mur ligase, C-terminal domain"/>
    <property type="match status" value="1"/>
</dbReference>
<evidence type="ECO:0000256" key="2">
    <source>
        <dbReference type="ARBA" id="ARBA00022598"/>
    </source>
</evidence>
<comment type="similarity">
    <text evidence="1 7">Belongs to the folylpolyglutamate synthase family.</text>
</comment>
<dbReference type="PIRSF" id="PIRSF001563">
    <property type="entry name" value="Folylpolyglu_synth"/>
    <property type="match status" value="1"/>
</dbReference>
<dbReference type="EMBL" id="JAPNOA010000056">
    <property type="protein sequence ID" value="MCY0966599.1"/>
    <property type="molecule type" value="Genomic_DNA"/>
</dbReference>
<name>A0A9X3EFK9_9GAMM</name>
<keyword evidence="2 7" id="KW-0436">Ligase</keyword>
<dbReference type="Gene3D" id="3.40.1190.10">
    <property type="entry name" value="Mur-like, catalytic domain"/>
    <property type="match status" value="1"/>
</dbReference>
<dbReference type="SUPFAM" id="SSF53623">
    <property type="entry name" value="MurD-like peptide ligases, catalytic domain"/>
    <property type="match status" value="1"/>
</dbReference>
<dbReference type="GO" id="GO:0005737">
    <property type="term" value="C:cytoplasm"/>
    <property type="evidence" value="ECO:0007669"/>
    <property type="project" value="TreeGrafter"/>
</dbReference>
<keyword evidence="5 7" id="KW-0067">ATP-binding</keyword>
<dbReference type="GO" id="GO:0004326">
    <property type="term" value="F:tetrahydrofolylpolyglutamate synthase activity"/>
    <property type="evidence" value="ECO:0007669"/>
    <property type="project" value="InterPro"/>
</dbReference>
<dbReference type="InterPro" id="IPR013221">
    <property type="entry name" value="Mur_ligase_cen"/>
</dbReference>
<comment type="caution">
    <text evidence="9">The sequence shown here is derived from an EMBL/GenBank/DDBJ whole genome shotgun (WGS) entry which is preliminary data.</text>
</comment>
<gene>
    <name evidence="9" type="ORF">OUO13_15535</name>
</gene>
<sequence length="441" mass="47920">MTGPEHQAAPASVNEWLAYMESLHTADIELGLERVMDVARRLDCLRPAPLVILVGGTNGKGTTTALLSALLARQGMRVGVYNSPHILRYNERVSVNGDDISDDDLCASFAMVEAARGNTPLTYFEYGTLAALAWFRSRQLDACVLEIGLGGRLDAVNIVEADLSIVTSIGLDHEAWLGNSLEQIAYEKCSIARPGRFLVCGQPDAPARGQQTVEAIGGQWVARGQDYDISENADGSLELAFRPYADETVKMNWRLPQANIPPANVATAIQALALLGHLLPEQQVAETVQRLRVAGRLQRWQHASGLSLTLDVAHNEQAAAYLGSRGLQVNGILLGMLGDKAVEQVVQVLPVAPRWKLAGLQGPRALDVQTLKTRVQAGLAVAGREPELEGYETVMDAMQSLLDRGENGHWLVLGSFFTVEQALRFIRESNPDEKDSAWTSI</sequence>
<keyword evidence="4 7" id="KW-0547">Nucleotide-binding</keyword>
<organism evidence="9 10">
    <name type="scientific">Parathalassolituus penaei</name>
    <dbReference type="NCBI Taxonomy" id="2997323"/>
    <lineage>
        <taxon>Bacteria</taxon>
        <taxon>Pseudomonadati</taxon>
        <taxon>Pseudomonadota</taxon>
        <taxon>Gammaproteobacteria</taxon>
        <taxon>Oceanospirillales</taxon>
        <taxon>Oceanospirillaceae</taxon>
        <taxon>Parathalassolituus</taxon>
    </lineage>
</organism>
<proteinExistence type="inferred from homology"/>
<protein>
    <submittedName>
        <fullName evidence="9">Mur ligase family protein</fullName>
    </submittedName>
</protein>
<reference evidence="9" key="1">
    <citation type="submission" date="2022-11" db="EMBL/GenBank/DDBJ databases">
        <title>Parathalassolutuus dongxingensis gen. nov., sp. nov., a novel member of family Oceanospirillaceae isolated from a coastal shrimp pond in Guangxi, China.</title>
        <authorList>
            <person name="Chen H."/>
        </authorList>
    </citation>
    <scope>NUCLEOTIDE SEQUENCE</scope>
    <source>
        <strain evidence="9">G-43</strain>
    </source>
</reference>
<evidence type="ECO:0000259" key="8">
    <source>
        <dbReference type="Pfam" id="PF08245"/>
    </source>
</evidence>
<evidence type="ECO:0000256" key="6">
    <source>
        <dbReference type="ARBA" id="ARBA00022842"/>
    </source>
</evidence>
<dbReference type="Proteomes" id="UP001150830">
    <property type="component" value="Unassembled WGS sequence"/>
</dbReference>
<dbReference type="NCBIfam" id="TIGR01499">
    <property type="entry name" value="folC"/>
    <property type="match status" value="1"/>
</dbReference>
<dbReference type="PANTHER" id="PTHR11136:SF0">
    <property type="entry name" value="DIHYDROFOLATE SYNTHETASE-RELATED"/>
    <property type="match status" value="1"/>
</dbReference>
<dbReference type="GO" id="GO:0005524">
    <property type="term" value="F:ATP binding"/>
    <property type="evidence" value="ECO:0007669"/>
    <property type="project" value="UniProtKB-KW"/>
</dbReference>